<dbReference type="Proteomes" id="UP000027746">
    <property type="component" value="Unassembled WGS sequence"/>
</dbReference>
<dbReference type="OrthoDB" id="7726162at2"/>
<dbReference type="GeneID" id="68868117"/>
<protein>
    <recommendedName>
        <fullName evidence="3">Response regulatory domain-containing protein</fullName>
    </recommendedName>
</protein>
<sequence>MTTKFLVVQGDILITEDLSQILLDCIPASTIRRVDNVPQAVKTLKQDGPQDVVFLLGSAASSVDPELMDLLSERAVTAVRVGVENPSFTEVLYDGYRVAMPFSTGDIERLLGNIGLIPKDDS</sequence>
<gene>
    <name evidence="1" type="ORF">SUH3_09665</name>
</gene>
<accession>A0A073JH51</accession>
<evidence type="ECO:0000313" key="2">
    <source>
        <dbReference type="Proteomes" id="UP000027746"/>
    </source>
</evidence>
<reference evidence="1 2" key="1">
    <citation type="submission" date="2014-01" db="EMBL/GenBank/DDBJ databases">
        <title>Sulfitobacter sp. H3 (MCCC 1A00686) Genome Sequencing.</title>
        <authorList>
            <person name="Lai Q."/>
            <person name="Hong Z."/>
        </authorList>
    </citation>
    <scope>NUCLEOTIDE SEQUENCE [LARGE SCALE GENOMIC DNA]</scope>
    <source>
        <strain evidence="1 2">H3</strain>
    </source>
</reference>
<name>A0A073JH51_9RHOB</name>
<dbReference type="RefSeq" id="WP_037922606.1">
    <property type="nucleotide sequence ID" value="NZ_CP054599.1"/>
</dbReference>
<evidence type="ECO:0008006" key="3">
    <source>
        <dbReference type="Google" id="ProtNLM"/>
    </source>
</evidence>
<comment type="caution">
    <text evidence="1">The sequence shown here is derived from an EMBL/GenBank/DDBJ whole genome shotgun (WGS) entry which is preliminary data.</text>
</comment>
<keyword evidence="2" id="KW-1185">Reference proteome</keyword>
<proteinExistence type="predicted"/>
<dbReference type="AlphaFoldDB" id="A0A073JH51"/>
<dbReference type="EMBL" id="JAMD01000002">
    <property type="protein sequence ID" value="KEJ97032.1"/>
    <property type="molecule type" value="Genomic_DNA"/>
</dbReference>
<organism evidence="1 2">
    <name type="scientific">Pseudosulfitobacter pseudonitzschiae</name>
    <dbReference type="NCBI Taxonomy" id="1402135"/>
    <lineage>
        <taxon>Bacteria</taxon>
        <taxon>Pseudomonadati</taxon>
        <taxon>Pseudomonadota</taxon>
        <taxon>Alphaproteobacteria</taxon>
        <taxon>Rhodobacterales</taxon>
        <taxon>Roseobacteraceae</taxon>
        <taxon>Pseudosulfitobacter</taxon>
    </lineage>
</organism>
<evidence type="ECO:0000313" key="1">
    <source>
        <dbReference type="EMBL" id="KEJ97032.1"/>
    </source>
</evidence>